<dbReference type="Gene3D" id="3.30.565.10">
    <property type="entry name" value="Histidine kinase-like ATPase, C-terminal domain"/>
    <property type="match status" value="1"/>
</dbReference>
<keyword evidence="8" id="KW-0812">Transmembrane</keyword>
<dbReference type="Gene3D" id="6.10.340.10">
    <property type="match status" value="1"/>
</dbReference>
<dbReference type="Pfam" id="PF00072">
    <property type="entry name" value="Response_reg"/>
    <property type="match status" value="1"/>
</dbReference>
<evidence type="ECO:0000256" key="4">
    <source>
        <dbReference type="ARBA" id="ARBA00022553"/>
    </source>
</evidence>
<dbReference type="InterPro" id="IPR003594">
    <property type="entry name" value="HATPase_dom"/>
</dbReference>
<reference evidence="12" key="1">
    <citation type="submission" date="2018-01" db="EMBL/GenBank/DDBJ databases">
        <authorList>
            <person name="Regsiter A."/>
            <person name="William W."/>
        </authorList>
    </citation>
    <scope>NUCLEOTIDE SEQUENCE</scope>
    <source>
        <strain evidence="12">TRIP AH-1</strain>
    </source>
</reference>
<accession>A0A445MRP4</accession>
<dbReference type="InterPro" id="IPR004358">
    <property type="entry name" value="Sig_transdc_His_kin-like_C"/>
</dbReference>
<dbReference type="GO" id="GO:0016020">
    <property type="term" value="C:membrane"/>
    <property type="evidence" value="ECO:0007669"/>
    <property type="project" value="UniProtKB-SubCell"/>
</dbReference>
<dbReference type="SUPFAM" id="SSF47384">
    <property type="entry name" value="Homodimeric domain of signal transducing histidine kinase"/>
    <property type="match status" value="1"/>
</dbReference>
<keyword evidence="4 7" id="KW-0597">Phosphoprotein</keyword>
<evidence type="ECO:0000313" key="12">
    <source>
        <dbReference type="EMBL" id="SPD72174.1"/>
    </source>
</evidence>
<dbReference type="EMBL" id="OJIN01000030">
    <property type="protein sequence ID" value="SPD72174.1"/>
    <property type="molecule type" value="Genomic_DNA"/>
</dbReference>
<dbReference type="SUPFAM" id="SSF52172">
    <property type="entry name" value="CheY-like"/>
    <property type="match status" value="1"/>
</dbReference>
<feature type="transmembrane region" description="Helical" evidence="8">
    <location>
        <begin position="196"/>
        <end position="219"/>
    </location>
</feature>
<dbReference type="InterPro" id="IPR011006">
    <property type="entry name" value="CheY-like_superfamily"/>
</dbReference>
<dbReference type="Gene3D" id="1.10.287.130">
    <property type="match status" value="1"/>
</dbReference>
<dbReference type="CDD" id="cd00156">
    <property type="entry name" value="REC"/>
    <property type="match status" value="1"/>
</dbReference>
<protein>
    <recommendedName>
        <fullName evidence="3">histidine kinase</fullName>
        <ecNumber evidence="3">2.7.13.3</ecNumber>
    </recommendedName>
</protein>
<comment type="subcellular location">
    <subcellularLocation>
        <location evidence="2">Membrane</location>
    </subcellularLocation>
</comment>
<dbReference type="InterPro" id="IPR036097">
    <property type="entry name" value="HisK_dim/P_sf"/>
</dbReference>
<dbReference type="InterPro" id="IPR036890">
    <property type="entry name" value="HATPase_C_sf"/>
</dbReference>
<dbReference type="Gene3D" id="3.40.50.2300">
    <property type="match status" value="1"/>
</dbReference>
<dbReference type="PANTHER" id="PTHR43065">
    <property type="entry name" value="SENSOR HISTIDINE KINASE"/>
    <property type="match status" value="1"/>
</dbReference>
<dbReference type="PROSITE" id="PS50109">
    <property type="entry name" value="HIS_KIN"/>
    <property type="match status" value="1"/>
</dbReference>
<dbReference type="GO" id="GO:0000155">
    <property type="term" value="F:phosphorelay sensor kinase activity"/>
    <property type="evidence" value="ECO:0007669"/>
    <property type="project" value="InterPro"/>
</dbReference>
<evidence type="ECO:0000256" key="3">
    <source>
        <dbReference type="ARBA" id="ARBA00012438"/>
    </source>
</evidence>
<dbReference type="InterPro" id="IPR001789">
    <property type="entry name" value="Sig_transdc_resp-reg_receiver"/>
</dbReference>
<dbReference type="PANTHER" id="PTHR43065:SF42">
    <property type="entry name" value="TWO-COMPONENT SENSOR PPRA"/>
    <property type="match status" value="1"/>
</dbReference>
<feature type="domain" description="Histidine kinase" evidence="9">
    <location>
        <begin position="296"/>
        <end position="520"/>
    </location>
</feature>
<organism evidence="12">
    <name type="scientific">uncultured Desulfobacterium sp</name>
    <dbReference type="NCBI Taxonomy" id="201089"/>
    <lineage>
        <taxon>Bacteria</taxon>
        <taxon>Pseudomonadati</taxon>
        <taxon>Thermodesulfobacteriota</taxon>
        <taxon>Desulfobacteria</taxon>
        <taxon>Desulfobacterales</taxon>
        <taxon>Desulfobacteriaceae</taxon>
        <taxon>Desulfobacterium</taxon>
        <taxon>environmental samples</taxon>
    </lineage>
</organism>
<dbReference type="PROSITE" id="PS50885">
    <property type="entry name" value="HAMP"/>
    <property type="match status" value="1"/>
</dbReference>
<gene>
    <name evidence="12" type="ORF">PITCH_A1250009</name>
</gene>
<sequence length="670" mass="74534">MISGILKAYNESFGVKIFAIFTAMAFIISMSLTFFFIYNQRKSLTASMIKNGTLLSTILAYNARLGVFSENAQLLEDPVKGIIDQEGVLDVSVFNMEKMLLNKEQRPVNAARNSEDPDNKDDLNTIFDNLEESRLPVYIRGNNRFDFWAPVLSRSYQFSQDDTMLNGNMTNRDNRVIGFVRVTVDEIPLKKRQLALLWKSVVIGGISFIIGMFFLFLVVNGTIRPLRRLTDSVRAYGEAGKVDKLPVETRDEIARLAEAFNDMTESLNRRDAEKGQLERALRQSQKMEAIGTLSGGIAHDFNNIMGIVMANTELAMSEIPEGSSPFQKLDGVLKAVLRAKDLVMQILTFSHKGGQEQCPLQISPIVKECLKMLRATLPATIEIRQNIAESPGIIMSDPTRIHQLLINLCTNASYAMRDKGGILKVSLKNVRLAEGDAKQYKGLAAGDYLSLKVEDTGEGIEHEIMERIFEPYFTTKAIGSGSGMGLAVVHGIVQNSGGVIRVESEPGRGTAFEVFFPIVEVKPSAEVKTAGAVTIGSERILFVDDEDNLALAARYNLERFGYNVTSETNPLRALGLFKNKPDQFDLVITDMTMPKMTGDKLARAIMEIRPDIPVIICTGYGDRFSKEQAKEMGIKAFIMKPALAGEMTRIIRDVLDEANYTLRSTDRMPH</sequence>
<evidence type="ECO:0000256" key="6">
    <source>
        <dbReference type="ARBA" id="ARBA00022777"/>
    </source>
</evidence>
<evidence type="ECO:0000256" key="5">
    <source>
        <dbReference type="ARBA" id="ARBA00022679"/>
    </source>
</evidence>
<evidence type="ECO:0000259" key="10">
    <source>
        <dbReference type="PROSITE" id="PS50110"/>
    </source>
</evidence>
<dbReference type="InterPro" id="IPR005467">
    <property type="entry name" value="His_kinase_dom"/>
</dbReference>
<comment type="catalytic activity">
    <reaction evidence="1">
        <text>ATP + protein L-histidine = ADP + protein N-phospho-L-histidine.</text>
        <dbReference type="EC" id="2.7.13.3"/>
    </reaction>
</comment>
<evidence type="ECO:0000259" key="11">
    <source>
        <dbReference type="PROSITE" id="PS50885"/>
    </source>
</evidence>
<dbReference type="SUPFAM" id="SSF55874">
    <property type="entry name" value="ATPase domain of HSP90 chaperone/DNA topoisomerase II/histidine kinase"/>
    <property type="match status" value="1"/>
</dbReference>
<dbReference type="SMART" id="SM00387">
    <property type="entry name" value="HATPase_c"/>
    <property type="match status" value="1"/>
</dbReference>
<feature type="domain" description="Response regulatory" evidence="10">
    <location>
        <begin position="539"/>
        <end position="655"/>
    </location>
</feature>
<feature type="domain" description="HAMP" evidence="11">
    <location>
        <begin position="220"/>
        <end position="272"/>
    </location>
</feature>
<evidence type="ECO:0000256" key="8">
    <source>
        <dbReference type="SAM" id="Phobius"/>
    </source>
</evidence>
<feature type="transmembrane region" description="Helical" evidence="8">
    <location>
        <begin position="17"/>
        <end position="38"/>
    </location>
</feature>
<keyword evidence="6 12" id="KW-0418">Kinase</keyword>
<dbReference type="SUPFAM" id="SSF158472">
    <property type="entry name" value="HAMP domain-like"/>
    <property type="match status" value="1"/>
</dbReference>
<dbReference type="Pfam" id="PF02518">
    <property type="entry name" value="HATPase_c"/>
    <property type="match status" value="1"/>
</dbReference>
<dbReference type="PROSITE" id="PS50110">
    <property type="entry name" value="RESPONSE_REGULATORY"/>
    <property type="match status" value="1"/>
</dbReference>
<dbReference type="PRINTS" id="PR00344">
    <property type="entry name" value="BCTRLSENSOR"/>
</dbReference>
<keyword evidence="8" id="KW-1133">Transmembrane helix</keyword>
<evidence type="ECO:0000256" key="1">
    <source>
        <dbReference type="ARBA" id="ARBA00000085"/>
    </source>
</evidence>
<dbReference type="EC" id="2.7.13.3" evidence="3"/>
<evidence type="ECO:0000256" key="2">
    <source>
        <dbReference type="ARBA" id="ARBA00004370"/>
    </source>
</evidence>
<keyword evidence="5" id="KW-0808">Transferase</keyword>
<feature type="modified residue" description="4-aspartylphosphate" evidence="7">
    <location>
        <position position="590"/>
    </location>
</feature>
<dbReference type="CDD" id="cd06225">
    <property type="entry name" value="HAMP"/>
    <property type="match status" value="1"/>
</dbReference>
<dbReference type="SMART" id="SM00448">
    <property type="entry name" value="REC"/>
    <property type="match status" value="1"/>
</dbReference>
<dbReference type="AlphaFoldDB" id="A0A445MRP4"/>
<dbReference type="Pfam" id="PF00672">
    <property type="entry name" value="HAMP"/>
    <property type="match status" value="1"/>
</dbReference>
<proteinExistence type="predicted"/>
<evidence type="ECO:0000256" key="7">
    <source>
        <dbReference type="PROSITE-ProRule" id="PRU00169"/>
    </source>
</evidence>
<name>A0A445MRP4_9BACT</name>
<evidence type="ECO:0000259" key="9">
    <source>
        <dbReference type="PROSITE" id="PS50109"/>
    </source>
</evidence>
<keyword evidence="8" id="KW-0472">Membrane</keyword>
<dbReference type="SMART" id="SM00304">
    <property type="entry name" value="HAMP"/>
    <property type="match status" value="1"/>
</dbReference>
<dbReference type="InterPro" id="IPR003660">
    <property type="entry name" value="HAMP_dom"/>
</dbReference>